<evidence type="ECO:0000259" key="2">
    <source>
        <dbReference type="Pfam" id="PF00582"/>
    </source>
</evidence>
<dbReference type="InterPro" id="IPR014729">
    <property type="entry name" value="Rossmann-like_a/b/a_fold"/>
</dbReference>
<dbReference type="PRINTS" id="PR01438">
    <property type="entry name" value="UNVRSLSTRESS"/>
</dbReference>
<evidence type="ECO:0000313" key="4">
    <source>
        <dbReference type="Proteomes" id="UP001597261"/>
    </source>
</evidence>
<dbReference type="InterPro" id="IPR006015">
    <property type="entry name" value="Universal_stress_UspA"/>
</dbReference>
<gene>
    <name evidence="3" type="ORF">ACFSL4_28940</name>
</gene>
<dbReference type="SUPFAM" id="SSF52402">
    <property type="entry name" value="Adenine nucleotide alpha hydrolases-like"/>
    <property type="match status" value="1"/>
</dbReference>
<evidence type="ECO:0000256" key="1">
    <source>
        <dbReference type="ARBA" id="ARBA00008791"/>
    </source>
</evidence>
<reference evidence="4" key="1">
    <citation type="journal article" date="2019" name="Int. J. Syst. Evol. Microbiol.">
        <title>The Global Catalogue of Microorganisms (GCM) 10K type strain sequencing project: providing services to taxonomists for standard genome sequencing and annotation.</title>
        <authorList>
            <consortium name="The Broad Institute Genomics Platform"/>
            <consortium name="The Broad Institute Genome Sequencing Center for Infectious Disease"/>
            <person name="Wu L."/>
            <person name="Ma J."/>
        </authorList>
    </citation>
    <scope>NUCLEOTIDE SEQUENCE [LARGE SCALE GENOMIC DNA]</scope>
    <source>
        <strain evidence="4">CGMCC 1.12470</strain>
    </source>
</reference>
<protein>
    <submittedName>
        <fullName evidence="3">Universal stress protein</fullName>
    </submittedName>
</protein>
<dbReference type="EMBL" id="JBHUDX010000086">
    <property type="protein sequence ID" value="MFD1662105.1"/>
    <property type="molecule type" value="Genomic_DNA"/>
</dbReference>
<dbReference type="Gene3D" id="3.40.50.620">
    <property type="entry name" value="HUPs"/>
    <property type="match status" value="1"/>
</dbReference>
<dbReference type="RefSeq" id="WP_381089171.1">
    <property type="nucleotide sequence ID" value="NZ_JBHUDX010000086.1"/>
</dbReference>
<feature type="domain" description="UspA" evidence="2">
    <location>
        <begin position="9"/>
        <end position="141"/>
    </location>
</feature>
<sequence>MDGSALGPRVVVGVDGSPSSWEALRWALRHAELTGATVDAVTAWDVPQGWFVPSVDADVDLESARQRQLRELRDALGDEAAASVRVRLVRGNPTDVLLSAAKGAQALVVGSRGRGGVARALLGSVSLEVAHHATCPVVIVRPPSS</sequence>
<dbReference type="PANTHER" id="PTHR46553:SF3">
    <property type="entry name" value="ADENINE NUCLEOTIDE ALPHA HYDROLASES-LIKE SUPERFAMILY PROTEIN"/>
    <property type="match status" value="1"/>
</dbReference>
<proteinExistence type="inferred from homology"/>
<keyword evidence="4" id="KW-1185">Reference proteome</keyword>
<name>A0ABW4IXL1_9ACTN</name>
<dbReference type="CDD" id="cd23659">
    <property type="entry name" value="USP_At3g01520-like"/>
    <property type="match status" value="1"/>
</dbReference>
<evidence type="ECO:0000313" key="3">
    <source>
        <dbReference type="EMBL" id="MFD1662105.1"/>
    </source>
</evidence>
<dbReference type="Pfam" id="PF00582">
    <property type="entry name" value="Usp"/>
    <property type="match status" value="1"/>
</dbReference>
<organism evidence="3 4">
    <name type="scientific">Streptomyces caeni</name>
    <dbReference type="NCBI Taxonomy" id="2307231"/>
    <lineage>
        <taxon>Bacteria</taxon>
        <taxon>Bacillati</taxon>
        <taxon>Actinomycetota</taxon>
        <taxon>Actinomycetes</taxon>
        <taxon>Kitasatosporales</taxon>
        <taxon>Streptomycetaceae</taxon>
        <taxon>Streptomyces</taxon>
    </lineage>
</organism>
<comment type="similarity">
    <text evidence="1">Belongs to the universal stress protein A family.</text>
</comment>
<accession>A0ABW4IXL1</accession>
<dbReference type="InterPro" id="IPR006016">
    <property type="entry name" value="UspA"/>
</dbReference>
<dbReference type="Proteomes" id="UP001597261">
    <property type="component" value="Unassembled WGS sequence"/>
</dbReference>
<comment type="caution">
    <text evidence="3">The sequence shown here is derived from an EMBL/GenBank/DDBJ whole genome shotgun (WGS) entry which is preliminary data.</text>
</comment>
<dbReference type="PANTHER" id="PTHR46553">
    <property type="entry name" value="ADENINE NUCLEOTIDE ALPHA HYDROLASES-LIKE SUPERFAMILY PROTEIN"/>
    <property type="match status" value="1"/>
</dbReference>